<dbReference type="InterPro" id="IPR036005">
    <property type="entry name" value="Creatinase/aminopeptidase-like"/>
</dbReference>
<gene>
    <name evidence="3" type="ORF">U725_02739</name>
</gene>
<dbReference type="RefSeq" id="WP_042749079.1">
    <property type="nucleotide sequence ID" value="NZ_AZSI01000223.1"/>
</dbReference>
<dbReference type="PANTHER" id="PTHR46112:SF2">
    <property type="entry name" value="XAA-PRO AMINOPEPTIDASE P-RELATED"/>
    <property type="match status" value="1"/>
</dbReference>
<organism evidence="3 4">
    <name type="scientific">Lactococcus cremoris subsp. cremoris GE214</name>
    <dbReference type="NCBI Taxonomy" id="1415168"/>
    <lineage>
        <taxon>Bacteria</taxon>
        <taxon>Bacillati</taxon>
        <taxon>Bacillota</taxon>
        <taxon>Bacilli</taxon>
        <taxon>Lactobacillales</taxon>
        <taxon>Streptococcaceae</taxon>
        <taxon>Lactococcus</taxon>
        <taxon>Lactococcus cremoris subsp. cremoris</taxon>
    </lineage>
</organism>
<name>A0A084A747_LACLC</name>
<keyword evidence="3" id="KW-0378">Hydrolase</keyword>
<comment type="caution">
    <text evidence="3">The sequence shown here is derived from an EMBL/GenBank/DDBJ whole genome shotgun (WGS) entry which is preliminary data.</text>
</comment>
<dbReference type="Proteomes" id="UP000028401">
    <property type="component" value="Unassembled WGS sequence"/>
</dbReference>
<dbReference type="Gene3D" id="3.90.230.10">
    <property type="entry name" value="Creatinase/methionine aminopeptidase superfamily"/>
    <property type="match status" value="1"/>
</dbReference>
<dbReference type="GO" id="GO:0004177">
    <property type="term" value="F:aminopeptidase activity"/>
    <property type="evidence" value="ECO:0007669"/>
    <property type="project" value="UniProtKB-KW"/>
</dbReference>
<dbReference type="InterPro" id="IPR000994">
    <property type="entry name" value="Pept_M24"/>
</dbReference>
<dbReference type="CDD" id="cd01066">
    <property type="entry name" value="APP_MetAP"/>
    <property type="match status" value="1"/>
</dbReference>
<dbReference type="InterPro" id="IPR050659">
    <property type="entry name" value="Peptidase_M24B"/>
</dbReference>
<dbReference type="InterPro" id="IPR000587">
    <property type="entry name" value="Creatinase_N"/>
</dbReference>
<dbReference type="Pfam" id="PF01321">
    <property type="entry name" value="Creatinase_N"/>
    <property type="match status" value="1"/>
</dbReference>
<keyword evidence="3" id="KW-0645">Protease</keyword>
<proteinExistence type="predicted"/>
<dbReference type="PATRIC" id="fig|1415168.3.peg.2795"/>
<dbReference type="Pfam" id="PF00557">
    <property type="entry name" value="Peptidase_M24"/>
    <property type="match status" value="1"/>
</dbReference>
<evidence type="ECO:0000313" key="3">
    <source>
        <dbReference type="EMBL" id="KEY61126.1"/>
    </source>
</evidence>
<dbReference type="Gene3D" id="3.40.350.10">
    <property type="entry name" value="Creatinase/prolidase N-terminal domain"/>
    <property type="match status" value="1"/>
</dbReference>
<accession>A0A084A747</accession>
<dbReference type="AlphaFoldDB" id="A0A084A747"/>
<dbReference type="SUPFAM" id="SSF55920">
    <property type="entry name" value="Creatinase/aminopeptidase"/>
    <property type="match status" value="1"/>
</dbReference>
<evidence type="ECO:0000313" key="4">
    <source>
        <dbReference type="Proteomes" id="UP000028401"/>
    </source>
</evidence>
<dbReference type="EMBL" id="AZSI01000223">
    <property type="protein sequence ID" value="KEY61126.1"/>
    <property type="molecule type" value="Genomic_DNA"/>
</dbReference>
<dbReference type="PANTHER" id="PTHR46112">
    <property type="entry name" value="AMINOPEPTIDASE"/>
    <property type="match status" value="1"/>
</dbReference>
<feature type="domain" description="Creatinase N-terminal" evidence="2">
    <location>
        <begin position="32"/>
        <end position="139"/>
    </location>
</feature>
<feature type="domain" description="Peptidase M24" evidence="1">
    <location>
        <begin position="205"/>
        <end position="398"/>
    </location>
</feature>
<dbReference type="InterPro" id="IPR029149">
    <property type="entry name" value="Creatin/AminoP/Spt16_N"/>
</dbReference>
<evidence type="ECO:0000259" key="1">
    <source>
        <dbReference type="Pfam" id="PF00557"/>
    </source>
</evidence>
<dbReference type="SUPFAM" id="SSF53092">
    <property type="entry name" value="Creatinase/prolidase N-terminal domain"/>
    <property type="match status" value="1"/>
</dbReference>
<reference evidence="3 4" key="1">
    <citation type="submission" date="2014-06" db="EMBL/GenBank/DDBJ databases">
        <title>Draft genome sequence of the putrescine producing strain Lactococcus lactis subsp cremoris GE214.</title>
        <authorList>
            <person name="Ladero V."/>
            <person name="Linares D.M."/>
            <person name="del Rio B."/>
            <person name="Mayo B."/>
            <person name="Martin M.C."/>
            <person name="Fernandez M."/>
            <person name="Alvarez M.A."/>
        </authorList>
    </citation>
    <scope>NUCLEOTIDE SEQUENCE [LARGE SCALE GENOMIC DNA]</scope>
    <source>
        <strain evidence="3 4">GE214</strain>
    </source>
</reference>
<keyword evidence="3" id="KW-0031">Aminopeptidase</keyword>
<sequence>MNKEIVYERINEPKLFNNVPPVTLTDKTLEERKEKLLSIMAKEQYDALIIYADKEHGSNFEYFTGFIPRFEEGLLIIDKNGKATLVLGNENLKMSKHSRIDANLIHYPQFSLPNQPMDNEKSLTQIFKELELYKNKKIGLIGWKMFTTQNEEPSELFDLPYFIVDALKNSLSTDTIVTNAAHLLIGPKGIRTINNANELAHYEYGANLASRCILNAMNQLKIGMRETEIGALLSDEGQAHSVITIAAAGERFENANFYPTYKKIKFGEAISMTTGFKGGLSSRTGFLINEERELPENQKDYLERVVIPYYKAIVAWLENISLGMLGGELYEIIDKTLPKASYHWHLNPGHFVADEEWMSSPLSKNSQRQIASGMIFQIDIIPSVAGYTGVSAEECVAIADQSLQNELKAKYPELWERITSRRNYIINELKIDLGPDVLPLSNTVGYLRPFLLEKNKALKVN</sequence>
<protein>
    <submittedName>
        <fullName evidence="3">Xaa-Pro aminopeptidase</fullName>
    </submittedName>
</protein>
<evidence type="ECO:0000259" key="2">
    <source>
        <dbReference type="Pfam" id="PF01321"/>
    </source>
</evidence>